<dbReference type="STRING" id="692275.M3C4K6"/>
<dbReference type="eggNOG" id="ENOG502QVGS">
    <property type="taxonomic scope" value="Eukaryota"/>
</dbReference>
<dbReference type="HOGENOM" id="CLU_064772_0_0_1"/>
<dbReference type="OrthoDB" id="5427833at2759"/>
<feature type="compositionally biased region" description="Low complexity" evidence="1">
    <location>
        <begin position="108"/>
        <end position="179"/>
    </location>
</feature>
<feature type="region of interest" description="Disordered" evidence="1">
    <location>
        <begin position="108"/>
        <end position="202"/>
    </location>
</feature>
<feature type="signal peptide" evidence="3">
    <location>
        <begin position="1"/>
        <end position="18"/>
    </location>
</feature>
<dbReference type="Proteomes" id="UP000016931">
    <property type="component" value="Unassembled WGS sequence"/>
</dbReference>
<feature type="transmembrane region" description="Helical" evidence="2">
    <location>
        <begin position="207"/>
        <end position="233"/>
    </location>
</feature>
<dbReference type="RefSeq" id="XP_016763352.1">
    <property type="nucleotide sequence ID" value="XM_016904124.1"/>
</dbReference>
<evidence type="ECO:0000313" key="5">
    <source>
        <dbReference type="Proteomes" id="UP000016931"/>
    </source>
</evidence>
<dbReference type="AlphaFoldDB" id="M3C4K6"/>
<sequence length="234" mass="23261">MRLNKATALFALPATTLAVTLSDFKSSSDTLNVANLPPECASVYTSNIAGCQASDFTGDQGCSQGCVSALDAMVDTVKSACGNEQLDGTSIITVFLTGDGPSAICPKTAAGSAPAVSSSSPSSLQQTTQATSTSITMSASSNSESVTTSTMQSQTTTTSSPSTTSAATSVLVVDTSSAARPSRTGNSQSGADDHSGQGSPFDTPGNYSGAVAAASLCFTSFAVTFAAILNAALR</sequence>
<dbReference type="EMBL" id="KB456261">
    <property type="protein sequence ID" value="EMF15231.1"/>
    <property type="molecule type" value="Genomic_DNA"/>
</dbReference>
<keyword evidence="5" id="KW-1185">Reference proteome</keyword>
<evidence type="ECO:0008006" key="6">
    <source>
        <dbReference type="Google" id="ProtNLM"/>
    </source>
</evidence>
<evidence type="ECO:0000313" key="4">
    <source>
        <dbReference type="EMBL" id="EMF15231.1"/>
    </source>
</evidence>
<keyword evidence="2" id="KW-1133">Transmembrane helix</keyword>
<evidence type="ECO:0000256" key="2">
    <source>
        <dbReference type="SAM" id="Phobius"/>
    </source>
</evidence>
<dbReference type="GeneID" id="27901261"/>
<gene>
    <name evidence="4" type="ORF">SEPMUDRAFT_147161</name>
</gene>
<keyword evidence="3" id="KW-0732">Signal</keyword>
<evidence type="ECO:0000256" key="1">
    <source>
        <dbReference type="SAM" id="MobiDB-lite"/>
    </source>
</evidence>
<feature type="compositionally biased region" description="Polar residues" evidence="1">
    <location>
        <begin position="183"/>
        <end position="200"/>
    </location>
</feature>
<name>M3C4K6_SPHMS</name>
<accession>M3C4K6</accession>
<organism evidence="4 5">
    <name type="scientific">Sphaerulina musiva (strain SO2202)</name>
    <name type="common">Poplar stem canker fungus</name>
    <name type="synonym">Septoria musiva</name>
    <dbReference type="NCBI Taxonomy" id="692275"/>
    <lineage>
        <taxon>Eukaryota</taxon>
        <taxon>Fungi</taxon>
        <taxon>Dikarya</taxon>
        <taxon>Ascomycota</taxon>
        <taxon>Pezizomycotina</taxon>
        <taxon>Dothideomycetes</taxon>
        <taxon>Dothideomycetidae</taxon>
        <taxon>Mycosphaerellales</taxon>
        <taxon>Mycosphaerellaceae</taxon>
        <taxon>Sphaerulina</taxon>
    </lineage>
</organism>
<keyword evidence="2" id="KW-0812">Transmembrane</keyword>
<proteinExistence type="predicted"/>
<evidence type="ECO:0000256" key="3">
    <source>
        <dbReference type="SAM" id="SignalP"/>
    </source>
</evidence>
<reference evidence="4 5" key="1">
    <citation type="journal article" date="2012" name="PLoS Pathog.">
        <title>Diverse lifestyles and strategies of plant pathogenesis encoded in the genomes of eighteen Dothideomycetes fungi.</title>
        <authorList>
            <person name="Ohm R.A."/>
            <person name="Feau N."/>
            <person name="Henrissat B."/>
            <person name="Schoch C.L."/>
            <person name="Horwitz B.A."/>
            <person name="Barry K.W."/>
            <person name="Condon B.J."/>
            <person name="Copeland A.C."/>
            <person name="Dhillon B."/>
            <person name="Glaser F."/>
            <person name="Hesse C.N."/>
            <person name="Kosti I."/>
            <person name="LaButti K."/>
            <person name="Lindquist E.A."/>
            <person name="Lucas S."/>
            <person name="Salamov A.A."/>
            <person name="Bradshaw R.E."/>
            <person name="Ciuffetti L."/>
            <person name="Hamelin R.C."/>
            <person name="Kema G.H.J."/>
            <person name="Lawrence C."/>
            <person name="Scott J.A."/>
            <person name="Spatafora J.W."/>
            <person name="Turgeon B.G."/>
            <person name="de Wit P.J.G.M."/>
            <person name="Zhong S."/>
            <person name="Goodwin S.B."/>
            <person name="Grigoriev I.V."/>
        </authorList>
    </citation>
    <scope>NUCLEOTIDE SEQUENCE [LARGE SCALE GENOMIC DNA]</scope>
    <source>
        <strain evidence="4 5">SO2202</strain>
    </source>
</reference>
<protein>
    <recommendedName>
        <fullName evidence="6">Extracellular membrane protein CFEM domain-containing protein</fullName>
    </recommendedName>
</protein>
<dbReference type="OMA" id="FMCASFA"/>
<keyword evidence="2" id="KW-0472">Membrane</keyword>
<feature type="chain" id="PRO_5004031615" description="Extracellular membrane protein CFEM domain-containing protein" evidence="3">
    <location>
        <begin position="19"/>
        <end position="234"/>
    </location>
</feature>